<dbReference type="eggNOG" id="COG3382">
    <property type="taxonomic scope" value="Bacteria"/>
</dbReference>
<dbReference type="EMBL" id="AZCT01000014">
    <property type="protein sequence ID" value="KRK11780.1"/>
    <property type="molecule type" value="Genomic_DNA"/>
</dbReference>
<dbReference type="PATRIC" id="fig|1423816.3.peg.962"/>
<dbReference type="PANTHER" id="PTHR39209:SF2">
    <property type="entry name" value="CYTOPLASMIC PROTEIN"/>
    <property type="match status" value="1"/>
</dbReference>
<accession>A0A0R1EXF0</accession>
<dbReference type="SUPFAM" id="SSF56037">
    <property type="entry name" value="PheT/TilS domain"/>
    <property type="match status" value="1"/>
</dbReference>
<sequence length="222" mass="24770">MNFIVDPRVLALGVKIRGVELTGVDNHAYPQALKEMIANEIKSVLETLDREQIKTDPVIQGFWDLHRAVHLPKRNNMPAPATLLKLILKRGELAPINPVVDLYNLISIQSHLALGAHDIDRIDGNVNLRLTTGTEKFIPIGANGQPEPVKAGEYAYIDDSNEIICHLETRQVEKTKVTAETSHLYYIVQGNQQTSQDFVDQTAKQVIDLTTKYLGGKGRMLN</sequence>
<name>A0A0R1EXF0_LACZE</name>
<gene>
    <name evidence="2" type="ORF">FD51_GL000930</name>
</gene>
<dbReference type="Proteomes" id="UP000051984">
    <property type="component" value="Unassembled WGS sequence"/>
</dbReference>
<dbReference type="InterPro" id="IPR020825">
    <property type="entry name" value="Phe-tRNA_synthase-like_B3/B4"/>
</dbReference>
<protein>
    <recommendedName>
        <fullName evidence="1">B3/B4 tRNA-binding domain-containing protein</fullName>
    </recommendedName>
</protein>
<dbReference type="GO" id="GO:0003723">
    <property type="term" value="F:RNA binding"/>
    <property type="evidence" value="ECO:0007669"/>
    <property type="project" value="InterPro"/>
</dbReference>
<reference evidence="2 3" key="1">
    <citation type="journal article" date="2015" name="Genome Announc.">
        <title>Expanding the biotechnology potential of lactobacilli through comparative genomics of 213 strains and associated genera.</title>
        <authorList>
            <person name="Sun Z."/>
            <person name="Harris H.M."/>
            <person name="McCann A."/>
            <person name="Guo C."/>
            <person name="Argimon S."/>
            <person name="Zhang W."/>
            <person name="Yang X."/>
            <person name="Jeffery I.B."/>
            <person name="Cooney J.C."/>
            <person name="Kagawa T.F."/>
            <person name="Liu W."/>
            <person name="Song Y."/>
            <person name="Salvetti E."/>
            <person name="Wrobel A."/>
            <person name="Rasinkangas P."/>
            <person name="Parkhill J."/>
            <person name="Rea M.C."/>
            <person name="O'Sullivan O."/>
            <person name="Ritari J."/>
            <person name="Douillard F.P."/>
            <person name="Paul Ross R."/>
            <person name="Yang R."/>
            <person name="Briner A.E."/>
            <person name="Felis G.E."/>
            <person name="de Vos W.M."/>
            <person name="Barrangou R."/>
            <person name="Klaenhammer T.R."/>
            <person name="Caufield P.W."/>
            <person name="Cui Y."/>
            <person name="Zhang H."/>
            <person name="O'Toole P.W."/>
        </authorList>
    </citation>
    <scope>NUCLEOTIDE SEQUENCE [LARGE SCALE GENOMIC DNA]</scope>
    <source>
        <strain evidence="2 3">DSM 20178</strain>
    </source>
</reference>
<evidence type="ECO:0000313" key="3">
    <source>
        <dbReference type="Proteomes" id="UP000051984"/>
    </source>
</evidence>
<evidence type="ECO:0000259" key="1">
    <source>
        <dbReference type="SMART" id="SM00873"/>
    </source>
</evidence>
<proteinExistence type="predicted"/>
<dbReference type="GO" id="GO:0004826">
    <property type="term" value="F:phenylalanine-tRNA ligase activity"/>
    <property type="evidence" value="ECO:0007669"/>
    <property type="project" value="InterPro"/>
</dbReference>
<comment type="caution">
    <text evidence="2">The sequence shown here is derived from an EMBL/GenBank/DDBJ whole genome shotgun (WGS) entry which is preliminary data.</text>
</comment>
<organism evidence="2 3">
    <name type="scientific">Lacticaseibacillus zeae DSM 20178 = KCTC 3804</name>
    <dbReference type="NCBI Taxonomy" id="1423816"/>
    <lineage>
        <taxon>Bacteria</taxon>
        <taxon>Bacillati</taxon>
        <taxon>Bacillota</taxon>
        <taxon>Bacilli</taxon>
        <taxon>Lactobacillales</taxon>
        <taxon>Lactobacillaceae</taxon>
        <taxon>Lacticaseibacillus</taxon>
    </lineage>
</organism>
<dbReference type="PANTHER" id="PTHR39209">
    <property type="match status" value="1"/>
</dbReference>
<dbReference type="RefSeq" id="WP_010492489.1">
    <property type="nucleotide sequence ID" value="NZ_AZCT01000014.1"/>
</dbReference>
<feature type="domain" description="B3/B4 tRNA-binding" evidence="1">
    <location>
        <begin position="64"/>
        <end position="215"/>
    </location>
</feature>
<evidence type="ECO:0000313" key="2">
    <source>
        <dbReference type="EMBL" id="KRK11780.1"/>
    </source>
</evidence>
<dbReference type="AlphaFoldDB" id="A0A0R1EXF0"/>
<dbReference type="Pfam" id="PF03483">
    <property type="entry name" value="B3_4"/>
    <property type="match status" value="1"/>
</dbReference>
<dbReference type="SMART" id="SM00873">
    <property type="entry name" value="B3_4"/>
    <property type="match status" value="1"/>
</dbReference>
<dbReference type="Gene3D" id="3.50.40.10">
    <property type="entry name" value="Phenylalanyl-trna Synthetase, Chain B, domain 3"/>
    <property type="match status" value="1"/>
</dbReference>
<dbReference type="InterPro" id="IPR005146">
    <property type="entry name" value="B3/B4_tRNA-bd"/>
</dbReference>